<dbReference type="OrthoDB" id="127311at2"/>
<reference evidence="16 17" key="1">
    <citation type="submission" date="2018-01" db="EMBL/GenBank/DDBJ databases">
        <title>Whole genome sequencing of Histamine producing bacteria.</title>
        <authorList>
            <person name="Butler K."/>
        </authorList>
    </citation>
    <scope>NUCLEOTIDE SEQUENCE [LARGE SCALE GENOMIC DNA]</scope>
    <source>
        <strain evidence="16 17">DSM 24669</strain>
    </source>
</reference>
<keyword evidence="16" id="KW-0675">Receptor</keyword>
<keyword evidence="6" id="KW-0408">Iron</keyword>
<keyword evidence="4" id="KW-0410">Iron transport</keyword>
<evidence type="ECO:0000256" key="10">
    <source>
        <dbReference type="ARBA" id="ARBA00023237"/>
    </source>
</evidence>
<evidence type="ECO:0000313" key="16">
    <source>
        <dbReference type="EMBL" id="PSW23539.1"/>
    </source>
</evidence>
<comment type="caution">
    <text evidence="16">The sequence shown here is derived from an EMBL/GenBank/DDBJ whole genome shotgun (WGS) entry which is preliminary data.</text>
</comment>
<organism evidence="16 17">
    <name type="scientific">Photobacterium swingsii</name>
    <dbReference type="NCBI Taxonomy" id="680026"/>
    <lineage>
        <taxon>Bacteria</taxon>
        <taxon>Pseudomonadati</taxon>
        <taxon>Pseudomonadota</taxon>
        <taxon>Gammaproteobacteria</taxon>
        <taxon>Vibrionales</taxon>
        <taxon>Vibrionaceae</taxon>
        <taxon>Photobacterium</taxon>
    </lineage>
</organism>
<evidence type="ECO:0000256" key="11">
    <source>
        <dbReference type="PROSITE-ProRule" id="PRU01360"/>
    </source>
</evidence>
<evidence type="ECO:0000256" key="5">
    <source>
        <dbReference type="ARBA" id="ARBA00022692"/>
    </source>
</evidence>
<keyword evidence="2 11" id="KW-0813">Transport</keyword>
<dbReference type="InterPro" id="IPR039426">
    <property type="entry name" value="TonB-dep_rcpt-like"/>
</dbReference>
<dbReference type="Pfam" id="PF07715">
    <property type="entry name" value="Plug"/>
    <property type="match status" value="1"/>
</dbReference>
<gene>
    <name evidence="16" type="ORF">C9I94_15575</name>
</gene>
<comment type="subcellular location">
    <subcellularLocation>
        <location evidence="1 11">Cell outer membrane</location>
        <topology evidence="1 11">Multi-pass membrane protein</topology>
    </subcellularLocation>
</comment>
<evidence type="ECO:0000256" key="3">
    <source>
        <dbReference type="ARBA" id="ARBA00022452"/>
    </source>
</evidence>
<dbReference type="InterPro" id="IPR012910">
    <property type="entry name" value="Plug_dom"/>
</dbReference>
<dbReference type="CDD" id="cd01347">
    <property type="entry name" value="ligand_gated_channel"/>
    <property type="match status" value="1"/>
</dbReference>
<dbReference type="STRING" id="680026.AB733_08630"/>
<dbReference type="SUPFAM" id="SSF56935">
    <property type="entry name" value="Porins"/>
    <property type="match status" value="1"/>
</dbReference>
<evidence type="ECO:0000256" key="7">
    <source>
        <dbReference type="ARBA" id="ARBA00023065"/>
    </source>
</evidence>
<keyword evidence="3 11" id="KW-1134">Transmembrane beta strand</keyword>
<keyword evidence="17" id="KW-1185">Reference proteome</keyword>
<dbReference type="Proteomes" id="UP000240481">
    <property type="component" value="Unassembled WGS sequence"/>
</dbReference>
<dbReference type="InterPro" id="IPR000531">
    <property type="entry name" value="Beta-barrel_TonB"/>
</dbReference>
<dbReference type="PANTHER" id="PTHR32552">
    <property type="entry name" value="FERRICHROME IRON RECEPTOR-RELATED"/>
    <property type="match status" value="1"/>
</dbReference>
<evidence type="ECO:0000256" key="12">
    <source>
        <dbReference type="RuleBase" id="RU003357"/>
    </source>
</evidence>
<dbReference type="RefSeq" id="WP_048898393.1">
    <property type="nucleotide sequence ID" value="NZ_AP024852.1"/>
</dbReference>
<dbReference type="GO" id="GO:0006826">
    <property type="term" value="P:iron ion transport"/>
    <property type="evidence" value="ECO:0007669"/>
    <property type="project" value="UniProtKB-KW"/>
</dbReference>
<accession>A0A0J8VET8</accession>
<keyword evidence="9 11" id="KW-0472">Membrane</keyword>
<name>A0A0J8VET8_9GAMM</name>
<comment type="similarity">
    <text evidence="11 12">Belongs to the TonB-dependent receptor family.</text>
</comment>
<dbReference type="PROSITE" id="PS52016">
    <property type="entry name" value="TONB_DEPENDENT_REC_3"/>
    <property type="match status" value="1"/>
</dbReference>
<keyword evidence="8 12" id="KW-0798">TonB box</keyword>
<feature type="signal peptide" evidence="13">
    <location>
        <begin position="1"/>
        <end position="23"/>
    </location>
</feature>
<keyword evidence="13" id="KW-0732">Signal</keyword>
<proteinExistence type="inferred from homology"/>
<evidence type="ECO:0000256" key="13">
    <source>
        <dbReference type="SAM" id="SignalP"/>
    </source>
</evidence>
<evidence type="ECO:0000256" key="8">
    <source>
        <dbReference type="ARBA" id="ARBA00023077"/>
    </source>
</evidence>
<dbReference type="EMBL" id="PYLZ01000008">
    <property type="protein sequence ID" value="PSW23539.1"/>
    <property type="molecule type" value="Genomic_DNA"/>
</dbReference>
<dbReference type="Gene3D" id="2.40.170.20">
    <property type="entry name" value="TonB-dependent receptor, beta-barrel domain"/>
    <property type="match status" value="1"/>
</dbReference>
<keyword evidence="5 11" id="KW-0812">Transmembrane</keyword>
<sequence length="692" mass="78206">MNFNYTKLALAVCLSLSPTIAISAENGNKQLETIVITAEKITAESQKTPLSVSVLSDYDIERAGIENTFDVVKRTPNVSMIKAGNPSDASFLSMRGITPTMEGSQSVLFLIDGAMYQTFDTELLDIERIEVLRGPQGTLYGRNASSGVISIHTKDPDLFTEGSVGLTYGKYNQLKSNIISGGAIGKSDEWAYRTALQYSKNDGYFTRAYDNKDDVNKVKDFNGRVKIRWMPLDQPWDVIATVDAQNRRNGNMSFASLEQIEKDSHKVYSNFEGEAKADIYTSSIRATYAADNFDVTSITVYTKEDKVDNQDLDFTPADAQELFIDSNFSRVTQELRLSSNQDDSIRWVGGLYFFDETAKNNIDMKMKAFGMFNTTKTESKVSNYAVFGNINYQFAEKWEAIAGLRFDYQKVKFNYDDKWNMGFPNSEGSDEANFNEWLPKVGLNYYATNDVMMYASISRGYKSGGFNMLTPPNLSPKFEPEYTMNYELGMKSEWFDNRVRFNSSVFLIDWKDQQVEQQLYPKSFTQNAGSTVSKGIEFELSWLIQPGLTAWANGGYNDASFNDFISKVYDNSGNVIGQNDYNGNRPANAPKYTYSLGMDYNFLENYFVYADYNVTGDFYFDNANTTKQDAYGILNLRGGYTSDNLDLILWAKNALDEEYLTRAFPMGDGANKKWYGRSGDPMTFGATVNLKW</sequence>
<evidence type="ECO:0000259" key="15">
    <source>
        <dbReference type="Pfam" id="PF07715"/>
    </source>
</evidence>
<evidence type="ECO:0000256" key="1">
    <source>
        <dbReference type="ARBA" id="ARBA00004571"/>
    </source>
</evidence>
<feature type="chain" id="PRO_5030009169" evidence="13">
    <location>
        <begin position="24"/>
        <end position="692"/>
    </location>
</feature>
<keyword evidence="10 11" id="KW-0998">Cell outer membrane</keyword>
<evidence type="ECO:0000313" key="17">
    <source>
        <dbReference type="Proteomes" id="UP000240481"/>
    </source>
</evidence>
<dbReference type="PANTHER" id="PTHR32552:SF81">
    <property type="entry name" value="TONB-DEPENDENT OUTER MEMBRANE RECEPTOR"/>
    <property type="match status" value="1"/>
</dbReference>
<evidence type="ECO:0000256" key="4">
    <source>
        <dbReference type="ARBA" id="ARBA00022496"/>
    </source>
</evidence>
<evidence type="ECO:0000259" key="14">
    <source>
        <dbReference type="Pfam" id="PF00593"/>
    </source>
</evidence>
<evidence type="ECO:0000256" key="6">
    <source>
        <dbReference type="ARBA" id="ARBA00023004"/>
    </source>
</evidence>
<protein>
    <submittedName>
        <fullName evidence="16">TonB-dependent receptor</fullName>
    </submittedName>
</protein>
<dbReference type="InterPro" id="IPR036942">
    <property type="entry name" value="Beta-barrel_TonB_sf"/>
</dbReference>
<evidence type="ECO:0000256" key="9">
    <source>
        <dbReference type="ARBA" id="ARBA00023136"/>
    </source>
</evidence>
<dbReference type="Pfam" id="PF00593">
    <property type="entry name" value="TonB_dep_Rec_b-barrel"/>
    <property type="match status" value="1"/>
</dbReference>
<keyword evidence="7" id="KW-0406">Ion transport</keyword>
<dbReference type="GO" id="GO:0009279">
    <property type="term" value="C:cell outer membrane"/>
    <property type="evidence" value="ECO:0007669"/>
    <property type="project" value="UniProtKB-SubCell"/>
</dbReference>
<evidence type="ECO:0000256" key="2">
    <source>
        <dbReference type="ARBA" id="ARBA00022448"/>
    </source>
</evidence>
<dbReference type="AlphaFoldDB" id="A0A0J8VET8"/>
<feature type="domain" description="TonB-dependent receptor plug" evidence="15">
    <location>
        <begin position="46"/>
        <end position="148"/>
    </location>
</feature>
<feature type="domain" description="TonB-dependent receptor-like beta-barrel" evidence="14">
    <location>
        <begin position="219"/>
        <end position="653"/>
    </location>
</feature>